<accession>A0AAF0INK2</accession>
<dbReference type="AlphaFoldDB" id="A0AAF0INK2"/>
<dbReference type="Pfam" id="PF19189">
    <property type="entry name" value="Mtf2"/>
    <property type="match status" value="1"/>
</dbReference>
<dbReference type="InterPro" id="IPR043837">
    <property type="entry name" value="Mtf2-like_C"/>
</dbReference>
<name>A0AAF0INK2_9BASI</name>
<dbReference type="GO" id="GO:0005739">
    <property type="term" value="C:mitochondrion"/>
    <property type="evidence" value="ECO:0007669"/>
    <property type="project" value="InterPro"/>
</dbReference>
<dbReference type="PANTHER" id="PTHR39468">
    <property type="entry name" value="CHROMOSOME 7, WHOLE GENOME SHOTGUN SEQUENCE"/>
    <property type="match status" value="1"/>
</dbReference>
<dbReference type="InterPro" id="IPR040009">
    <property type="entry name" value="Mtf2/C5D6.12-like"/>
</dbReference>
<dbReference type="PANTHER" id="PTHR39468:SF1">
    <property type="entry name" value="MTF2-LIKE C-TERMINAL DOMAIN-CONTAINING PROTEIN"/>
    <property type="match status" value="1"/>
</dbReference>
<gene>
    <name evidence="3" type="ORF">MBRA1_001745</name>
</gene>
<evidence type="ECO:0000259" key="2">
    <source>
        <dbReference type="Pfam" id="PF19189"/>
    </source>
</evidence>
<organism evidence="3 4">
    <name type="scientific">Malassezia brasiliensis</name>
    <dbReference type="NCBI Taxonomy" id="1821822"/>
    <lineage>
        <taxon>Eukaryota</taxon>
        <taxon>Fungi</taxon>
        <taxon>Dikarya</taxon>
        <taxon>Basidiomycota</taxon>
        <taxon>Ustilaginomycotina</taxon>
        <taxon>Malasseziomycetes</taxon>
        <taxon>Malasseziales</taxon>
        <taxon>Malasseziaceae</taxon>
        <taxon>Malassezia</taxon>
    </lineage>
</organism>
<sequence>MLRIAGVSLRAAPRWGRLRLPMRLYTSNAHEKPQGNPWDELFASPDVGETPDITPQEAPPMLRSVLHARERQDLGRRPRSRKEYDTSLLTQAESHQFRRIFQLLEDELGNEGKTRPYADDGLELFAARNALAPRKITTRGGGVGARFQIVQEGAAASVEPEVMERGVDAIWEALQAQPDATAAWAWAELEVWGTRGQEPQYGPQSPFFAPALHMLLLTLRDRLHTPHAALAVLPTTRALGPTAYVLGCTAALYAEVIRTQWLCLHDLYAVLTTVREARKSGVLVDLPDVDTSLAAKAKRDDAPLREHIDRIRNEARGEVMQRTDGGSNVYERLSDADRDVLRVVDELRQIAGHTSRYGARPASPRTPRTPRESKRRPRQPREPKFTPKIIPMDIKALLRS</sequence>
<feature type="domain" description="Mtf2-like C-terminal" evidence="2">
    <location>
        <begin position="203"/>
        <end position="285"/>
    </location>
</feature>
<proteinExistence type="predicted"/>
<evidence type="ECO:0000313" key="4">
    <source>
        <dbReference type="Proteomes" id="UP001216638"/>
    </source>
</evidence>
<protein>
    <recommendedName>
        <fullName evidence="2">Mtf2-like C-terminal domain-containing protein</fullName>
    </recommendedName>
</protein>
<dbReference type="EMBL" id="CP119952">
    <property type="protein sequence ID" value="WFC95102.1"/>
    <property type="molecule type" value="Genomic_DNA"/>
</dbReference>
<feature type="region of interest" description="Disordered" evidence="1">
    <location>
        <begin position="352"/>
        <end position="388"/>
    </location>
</feature>
<evidence type="ECO:0000256" key="1">
    <source>
        <dbReference type="SAM" id="MobiDB-lite"/>
    </source>
</evidence>
<keyword evidence="4" id="KW-1185">Reference proteome</keyword>
<dbReference type="Proteomes" id="UP001216638">
    <property type="component" value="Chromosome 2"/>
</dbReference>
<reference evidence="3" key="1">
    <citation type="submission" date="2023-03" db="EMBL/GenBank/DDBJ databases">
        <title>Mating type loci evolution in Malassezia.</title>
        <authorList>
            <person name="Coelho M.A."/>
        </authorList>
    </citation>
    <scope>NUCLEOTIDE SEQUENCE</scope>
    <source>
        <strain evidence="3">CBS 14135</strain>
    </source>
</reference>
<evidence type="ECO:0000313" key="3">
    <source>
        <dbReference type="EMBL" id="WFC95102.1"/>
    </source>
</evidence>